<keyword evidence="2" id="KW-1185">Reference proteome</keyword>
<gene>
    <name evidence="1" type="ORF">IQ260_07255</name>
</gene>
<accession>A0A928ZT57</accession>
<evidence type="ECO:0000313" key="2">
    <source>
        <dbReference type="Proteomes" id="UP000615026"/>
    </source>
</evidence>
<protein>
    <submittedName>
        <fullName evidence="1">Uncharacterized protein</fullName>
    </submittedName>
</protein>
<reference evidence="1" key="1">
    <citation type="submission" date="2020-10" db="EMBL/GenBank/DDBJ databases">
        <authorList>
            <person name="Castelo-Branco R."/>
            <person name="Eusebio N."/>
            <person name="Adriana R."/>
            <person name="Vieira A."/>
            <person name="Brugerolle De Fraissinette N."/>
            <person name="Rezende De Castro R."/>
            <person name="Schneider M.P."/>
            <person name="Vasconcelos V."/>
            <person name="Leao P.N."/>
        </authorList>
    </citation>
    <scope>NUCLEOTIDE SEQUENCE</scope>
    <source>
        <strain evidence="1">LEGE 11479</strain>
    </source>
</reference>
<organism evidence="1 2">
    <name type="scientific">Leptolyngbya cf. ectocarpi LEGE 11479</name>
    <dbReference type="NCBI Taxonomy" id="1828722"/>
    <lineage>
        <taxon>Bacteria</taxon>
        <taxon>Bacillati</taxon>
        <taxon>Cyanobacteriota</taxon>
        <taxon>Cyanophyceae</taxon>
        <taxon>Leptolyngbyales</taxon>
        <taxon>Leptolyngbyaceae</taxon>
        <taxon>Leptolyngbya group</taxon>
        <taxon>Leptolyngbya</taxon>
    </lineage>
</organism>
<feature type="non-terminal residue" evidence="1">
    <location>
        <position position="265"/>
    </location>
</feature>
<dbReference type="Proteomes" id="UP000615026">
    <property type="component" value="Unassembled WGS sequence"/>
</dbReference>
<proteinExistence type="predicted"/>
<dbReference type="EMBL" id="JADEXP010000043">
    <property type="protein sequence ID" value="MBE9066446.1"/>
    <property type="molecule type" value="Genomic_DNA"/>
</dbReference>
<sequence length="265" mass="30429">MSPHPDPLAPALDQFERYYTEKIWDWIPPFYRDEDGLASNPGVLRALVTILAQQAAIGRRSIDRLWEDPFIELCDDWAIPYLGDLVGTRLVHELNRRGRRVDVARTIFYRRRKGTPVVLERLTQDITGWEGTVVESFKRLARTRHGLDPELSEVLPDGATSSVVTPPGGWANLRSTARMQQLDGPFDAFAHTPDFRQLQGSLGRYNIPKLNVHLYRLTAFPVQFATPFSFADGRFSVDPSGRDMPLFRPDQRSNLDDWRIPQEWE</sequence>
<name>A0A928ZT57_LEPEC</name>
<dbReference type="AlphaFoldDB" id="A0A928ZT57"/>
<evidence type="ECO:0000313" key="1">
    <source>
        <dbReference type="EMBL" id="MBE9066446.1"/>
    </source>
</evidence>
<comment type="caution">
    <text evidence="1">The sequence shown here is derived from an EMBL/GenBank/DDBJ whole genome shotgun (WGS) entry which is preliminary data.</text>
</comment>